<evidence type="ECO:0000256" key="1">
    <source>
        <dbReference type="ARBA" id="ARBA00004571"/>
    </source>
</evidence>
<dbReference type="InterPro" id="IPR012910">
    <property type="entry name" value="Plug_dom"/>
</dbReference>
<dbReference type="InterPro" id="IPR037066">
    <property type="entry name" value="Plug_dom_sf"/>
</dbReference>
<feature type="chain" id="PRO_5001776438" evidence="11">
    <location>
        <begin position="21"/>
        <end position="506"/>
    </location>
</feature>
<sequence>MNTRLLATGCLLLAAAPVYAQPGAPSGSPSRPKDRTIAPPANDSNASAPTSVLAPIQVNAFRLGQDLLSTPAAVDVIGHDAIDQGRRKTQLNSALNRVPGVYANNGSNFAQNLRVSIRGFGARSAFGVRGVRVLVDGIPETLVDGQAQTDSIDLGAIDRMEVLRGPFSALYGNATGGVIDITTLKPSDGPLDEAEITGGSNGYHRESLSSAHKYGKWGYAATVSRLEQKGYRQHSKVVKNQFTGKIERDVGADGKLTVTTRLLHAPNTQDPGGVTRATAKADRHAARDANLAYDARQTVGQETLGAVFKNRLSAHEDYKLHAFYTHRNFIQYLPYGSSSGGGVVTYRRNFFGGGAQTTRYDTLFGHANRLVVGVDAQAQQDDRQRYNNDYGSKGTLRLNQDEHATNAAVFTQDEFAITPDLKATVGARYDWLDFNIADHFLADGNQSGSRNYRRLSMNAGLNYAWAHRQHIYANIANAFESPTFTEELYASLVYGDLIKRRSGGPG</sequence>
<evidence type="ECO:0000256" key="11">
    <source>
        <dbReference type="SAM" id="SignalP"/>
    </source>
</evidence>
<comment type="similarity">
    <text evidence="8 9">Belongs to the TonB-dependent receptor family.</text>
</comment>
<evidence type="ECO:0000256" key="3">
    <source>
        <dbReference type="ARBA" id="ARBA00022452"/>
    </source>
</evidence>
<keyword evidence="5 9" id="KW-0798">TonB box</keyword>
<dbReference type="GO" id="GO:0009279">
    <property type="term" value="C:cell outer membrane"/>
    <property type="evidence" value="ECO:0007669"/>
    <property type="project" value="UniProtKB-SubCell"/>
</dbReference>
<evidence type="ECO:0000256" key="6">
    <source>
        <dbReference type="ARBA" id="ARBA00023136"/>
    </source>
</evidence>
<organism evidence="14 15">
    <name type="scientific">Salinisphaera hydrothermalis (strain C41B8)</name>
    <dbReference type="NCBI Taxonomy" id="1304275"/>
    <lineage>
        <taxon>Bacteria</taxon>
        <taxon>Pseudomonadati</taxon>
        <taxon>Pseudomonadota</taxon>
        <taxon>Gammaproteobacteria</taxon>
        <taxon>Salinisphaerales</taxon>
        <taxon>Salinisphaeraceae</taxon>
        <taxon>Salinisphaera</taxon>
    </lineage>
</organism>
<keyword evidence="2 8" id="KW-0813">Transport</keyword>
<evidence type="ECO:0000313" key="15">
    <source>
        <dbReference type="Proteomes" id="UP000028302"/>
    </source>
</evidence>
<dbReference type="EMBL" id="APNK01000064">
    <property type="protein sequence ID" value="KEZ75684.1"/>
    <property type="molecule type" value="Genomic_DNA"/>
</dbReference>
<dbReference type="RefSeq" id="WP_156962601.1">
    <property type="nucleotide sequence ID" value="NZ_APNK01000064.1"/>
</dbReference>
<dbReference type="PANTHER" id="PTHR30069">
    <property type="entry name" value="TONB-DEPENDENT OUTER MEMBRANE RECEPTOR"/>
    <property type="match status" value="1"/>
</dbReference>
<evidence type="ECO:0000256" key="2">
    <source>
        <dbReference type="ARBA" id="ARBA00022448"/>
    </source>
</evidence>
<evidence type="ECO:0000256" key="10">
    <source>
        <dbReference type="SAM" id="MobiDB-lite"/>
    </source>
</evidence>
<dbReference type="InterPro" id="IPR000531">
    <property type="entry name" value="Beta-barrel_TonB"/>
</dbReference>
<protein>
    <submittedName>
        <fullName evidence="14">TonB-dependent receptor</fullName>
    </submittedName>
</protein>
<dbReference type="InterPro" id="IPR039426">
    <property type="entry name" value="TonB-dep_rcpt-like"/>
</dbReference>
<dbReference type="InterPro" id="IPR036942">
    <property type="entry name" value="Beta-barrel_TonB_sf"/>
</dbReference>
<gene>
    <name evidence="14" type="ORF">C41B8_18802</name>
</gene>
<evidence type="ECO:0000259" key="13">
    <source>
        <dbReference type="Pfam" id="PF07715"/>
    </source>
</evidence>
<dbReference type="Proteomes" id="UP000028302">
    <property type="component" value="Unassembled WGS sequence"/>
</dbReference>
<dbReference type="STRING" id="1304275.C41B8_18802"/>
<comment type="subcellular location">
    <subcellularLocation>
        <location evidence="1 8">Cell outer membrane</location>
        <topology evidence="1 8">Multi-pass membrane protein</topology>
    </subcellularLocation>
</comment>
<keyword evidence="15" id="KW-1185">Reference proteome</keyword>
<evidence type="ECO:0000256" key="9">
    <source>
        <dbReference type="RuleBase" id="RU003357"/>
    </source>
</evidence>
<dbReference type="AlphaFoldDB" id="A0A084IG50"/>
<keyword evidence="6 8" id="KW-0472">Membrane</keyword>
<feature type="region of interest" description="Disordered" evidence="10">
    <location>
        <begin position="21"/>
        <end position="49"/>
    </location>
</feature>
<keyword evidence="3 8" id="KW-1134">Transmembrane beta strand</keyword>
<dbReference type="GO" id="GO:0015344">
    <property type="term" value="F:siderophore uptake transmembrane transporter activity"/>
    <property type="evidence" value="ECO:0007669"/>
    <property type="project" value="TreeGrafter"/>
</dbReference>
<feature type="signal peptide" evidence="11">
    <location>
        <begin position="1"/>
        <end position="20"/>
    </location>
</feature>
<name>A0A084IG50_SALHC</name>
<keyword evidence="14" id="KW-0675">Receptor</keyword>
<proteinExistence type="inferred from homology"/>
<dbReference type="OrthoDB" id="9760620at2"/>
<dbReference type="Pfam" id="PF07715">
    <property type="entry name" value="Plug"/>
    <property type="match status" value="1"/>
</dbReference>
<reference evidence="14 15" key="1">
    <citation type="submission" date="2013-03" db="EMBL/GenBank/DDBJ databases">
        <title>Salinisphaera hydrothermalis C41B8 Genome Sequencing.</title>
        <authorList>
            <person name="Li C."/>
            <person name="Lai Q."/>
            <person name="Shao Z."/>
        </authorList>
    </citation>
    <scope>NUCLEOTIDE SEQUENCE [LARGE SCALE GENOMIC DNA]</scope>
    <source>
        <strain evidence="14 15">C41B8</strain>
    </source>
</reference>
<evidence type="ECO:0000256" key="4">
    <source>
        <dbReference type="ARBA" id="ARBA00022692"/>
    </source>
</evidence>
<dbReference type="PANTHER" id="PTHR30069:SF28">
    <property type="entry name" value="TONB-DEPENDENT RECEPTOR YNCD-RELATED"/>
    <property type="match status" value="1"/>
</dbReference>
<dbReference type="eggNOG" id="COG4772">
    <property type="taxonomic scope" value="Bacteria"/>
</dbReference>
<evidence type="ECO:0000256" key="8">
    <source>
        <dbReference type="PROSITE-ProRule" id="PRU01360"/>
    </source>
</evidence>
<comment type="caution">
    <text evidence="14">The sequence shown here is derived from an EMBL/GenBank/DDBJ whole genome shotgun (WGS) entry which is preliminary data.</text>
</comment>
<evidence type="ECO:0000256" key="5">
    <source>
        <dbReference type="ARBA" id="ARBA00023077"/>
    </source>
</evidence>
<evidence type="ECO:0000259" key="12">
    <source>
        <dbReference type="Pfam" id="PF00593"/>
    </source>
</evidence>
<keyword evidence="4 8" id="KW-0812">Transmembrane</keyword>
<dbReference type="Gene3D" id="2.40.170.20">
    <property type="entry name" value="TonB-dependent receptor, beta-barrel domain"/>
    <property type="match status" value="1"/>
</dbReference>
<feature type="non-terminal residue" evidence="14">
    <location>
        <position position="506"/>
    </location>
</feature>
<keyword evidence="7 8" id="KW-0998">Cell outer membrane</keyword>
<feature type="compositionally biased region" description="Low complexity" evidence="10">
    <location>
        <begin position="38"/>
        <end position="49"/>
    </location>
</feature>
<dbReference type="Gene3D" id="2.170.130.10">
    <property type="entry name" value="TonB-dependent receptor, plug domain"/>
    <property type="match status" value="1"/>
</dbReference>
<dbReference type="SUPFAM" id="SSF56935">
    <property type="entry name" value="Porins"/>
    <property type="match status" value="1"/>
</dbReference>
<evidence type="ECO:0000313" key="14">
    <source>
        <dbReference type="EMBL" id="KEZ75684.1"/>
    </source>
</evidence>
<feature type="domain" description="TonB-dependent receptor plug" evidence="13">
    <location>
        <begin position="67"/>
        <end position="178"/>
    </location>
</feature>
<dbReference type="Pfam" id="PF00593">
    <property type="entry name" value="TonB_dep_Rec_b-barrel"/>
    <property type="match status" value="1"/>
</dbReference>
<accession>A0A084IG50</accession>
<dbReference type="PROSITE" id="PS52016">
    <property type="entry name" value="TONB_DEPENDENT_REC_3"/>
    <property type="match status" value="1"/>
</dbReference>
<feature type="domain" description="TonB-dependent receptor-like beta-barrel" evidence="12">
    <location>
        <begin position="252"/>
        <end position="489"/>
    </location>
</feature>
<dbReference type="GO" id="GO:0044718">
    <property type="term" value="P:siderophore transmembrane transport"/>
    <property type="evidence" value="ECO:0007669"/>
    <property type="project" value="TreeGrafter"/>
</dbReference>
<keyword evidence="11" id="KW-0732">Signal</keyword>
<evidence type="ECO:0000256" key="7">
    <source>
        <dbReference type="ARBA" id="ARBA00023237"/>
    </source>
</evidence>